<evidence type="ECO:0000313" key="6">
    <source>
        <dbReference type="Proteomes" id="UP000779508"/>
    </source>
</evidence>
<sequence length="346" mass="39880">MNKHGGYFGQKQREVIDFSVNINPLGVPSKLMKELEKELPMLIRYPEIDGKTAKETLSKYLDKEADKIILGNGATELIYLFARAIKASKVLLIQPTFTEYERAFQVSGSSIFHFYTYEEAGFRIDMPELLVSIENLNPQVVVLCNPNNPTGVFYEPEELMPLLEVIKEKNCYLFIDESFIDFTEKFSLSSFVEEYPIFILRSMTKTYGIPGLRLGYGLGDTDIVKELNYIKEPWTINSLALKAVDILLKDNNYFNRTQKWYEEEKNFLLNGLSSINNIDVFPSEGNFFLCKLKNSSGENVKSTLLNYGIYIRTCTDFKGLNDQFIRLAVRSREENEKLIHSLYNLI</sequence>
<dbReference type="Pfam" id="PF00155">
    <property type="entry name" value="Aminotran_1_2"/>
    <property type="match status" value="1"/>
</dbReference>
<gene>
    <name evidence="5" type="primary">cobD</name>
    <name evidence="5" type="ORF">KQI88_16815</name>
</gene>
<evidence type="ECO:0000256" key="3">
    <source>
        <dbReference type="ARBA" id="ARBA00023239"/>
    </source>
</evidence>
<dbReference type="InterPro" id="IPR004839">
    <property type="entry name" value="Aminotransferase_I/II_large"/>
</dbReference>
<evidence type="ECO:0000313" key="5">
    <source>
        <dbReference type="EMBL" id="MBU5678076.1"/>
    </source>
</evidence>
<dbReference type="Proteomes" id="UP000779508">
    <property type="component" value="Unassembled WGS sequence"/>
</dbReference>
<comment type="caution">
    <text evidence="5">The sequence shown here is derived from an EMBL/GenBank/DDBJ whole genome shotgun (WGS) entry which is preliminary data.</text>
</comment>
<reference evidence="5 6" key="1">
    <citation type="submission" date="2021-06" db="EMBL/GenBank/DDBJ databases">
        <authorList>
            <person name="Sun Q."/>
            <person name="Li D."/>
        </authorList>
    </citation>
    <scope>NUCLEOTIDE SEQUENCE [LARGE SCALE GENOMIC DNA]</scope>
    <source>
        <strain evidence="5 6">MSJ-5</strain>
    </source>
</reference>
<proteinExistence type="predicted"/>
<evidence type="ECO:0000256" key="2">
    <source>
        <dbReference type="ARBA" id="ARBA00022898"/>
    </source>
</evidence>
<dbReference type="EMBL" id="JAHLQK010000007">
    <property type="protein sequence ID" value="MBU5678076.1"/>
    <property type="molecule type" value="Genomic_DNA"/>
</dbReference>
<keyword evidence="6" id="KW-1185">Reference proteome</keyword>
<dbReference type="PROSITE" id="PS00105">
    <property type="entry name" value="AA_TRANSFER_CLASS_1"/>
    <property type="match status" value="1"/>
</dbReference>
<dbReference type="RefSeq" id="WP_216419365.1">
    <property type="nucleotide sequence ID" value="NZ_JAHLQK010000007.1"/>
</dbReference>
<name>A0ABS6G9N7_9FIRM</name>
<evidence type="ECO:0000256" key="1">
    <source>
        <dbReference type="ARBA" id="ARBA00001933"/>
    </source>
</evidence>
<dbReference type="CDD" id="cd00609">
    <property type="entry name" value="AAT_like"/>
    <property type="match status" value="1"/>
</dbReference>
<protein>
    <submittedName>
        <fullName evidence="5">Threonine-phosphate decarboxylase CobD</fullName>
        <ecNumber evidence="5">4.1.1.81</ecNumber>
    </submittedName>
</protein>
<keyword evidence="2" id="KW-0663">Pyridoxal phosphate</keyword>
<keyword evidence="3 5" id="KW-0456">Lyase</keyword>
<dbReference type="EC" id="4.1.1.81" evidence="5"/>
<dbReference type="PANTHER" id="PTHR42885">
    <property type="entry name" value="HISTIDINOL-PHOSPHATE AMINOTRANSFERASE-RELATED"/>
    <property type="match status" value="1"/>
</dbReference>
<feature type="domain" description="Aminotransferase class I/classII large" evidence="4">
    <location>
        <begin position="14"/>
        <end position="342"/>
    </location>
</feature>
<dbReference type="InterPro" id="IPR004838">
    <property type="entry name" value="NHTrfase_class1_PyrdxlP-BS"/>
</dbReference>
<dbReference type="GO" id="GO:0048472">
    <property type="term" value="F:threonine-phosphate decarboxylase activity"/>
    <property type="evidence" value="ECO:0007669"/>
    <property type="project" value="UniProtKB-EC"/>
</dbReference>
<organism evidence="5 6">
    <name type="scientific">Alkaliphilus flagellatus</name>
    <dbReference type="NCBI Taxonomy" id="2841507"/>
    <lineage>
        <taxon>Bacteria</taxon>
        <taxon>Bacillati</taxon>
        <taxon>Bacillota</taxon>
        <taxon>Clostridia</taxon>
        <taxon>Peptostreptococcales</taxon>
        <taxon>Natronincolaceae</taxon>
        <taxon>Alkaliphilus</taxon>
    </lineage>
</organism>
<comment type="cofactor">
    <cofactor evidence="1">
        <name>pyridoxal 5'-phosphate</name>
        <dbReference type="ChEBI" id="CHEBI:597326"/>
    </cofactor>
</comment>
<evidence type="ECO:0000259" key="4">
    <source>
        <dbReference type="Pfam" id="PF00155"/>
    </source>
</evidence>
<dbReference type="PANTHER" id="PTHR42885:SF1">
    <property type="entry name" value="THREONINE-PHOSPHATE DECARBOXYLASE"/>
    <property type="match status" value="1"/>
</dbReference>
<dbReference type="InterPro" id="IPR005860">
    <property type="entry name" value="CobD"/>
</dbReference>
<dbReference type="NCBIfam" id="TIGR01140">
    <property type="entry name" value="L_thr_O3P_dcar"/>
    <property type="match status" value="1"/>
</dbReference>
<accession>A0ABS6G9N7</accession>